<evidence type="ECO:0000313" key="2">
    <source>
        <dbReference type="Proteomes" id="UP000714275"/>
    </source>
</evidence>
<protein>
    <submittedName>
        <fullName evidence="1">Uncharacterized protein</fullName>
    </submittedName>
</protein>
<proteinExistence type="predicted"/>
<comment type="caution">
    <text evidence="1">The sequence shown here is derived from an EMBL/GenBank/DDBJ whole genome shotgun (WGS) entry which is preliminary data.</text>
</comment>
<evidence type="ECO:0000313" key="1">
    <source>
        <dbReference type="EMBL" id="KAG1777987.1"/>
    </source>
</evidence>
<sequence>MPFFLIALKGYQEVSGSLTAIAQLLCFLIYLDNDLLFSSWTHIRALDLAGLHLGPPIIIFQGTFTALRLCSHLHTLPMVVNYEAIIDIAPKGDSFQHNSLHMLGAEAVARIIFPMPSPFPRS</sequence>
<organism evidence="1 2">
    <name type="scientific">Suillus placidus</name>
    <dbReference type="NCBI Taxonomy" id="48579"/>
    <lineage>
        <taxon>Eukaryota</taxon>
        <taxon>Fungi</taxon>
        <taxon>Dikarya</taxon>
        <taxon>Basidiomycota</taxon>
        <taxon>Agaricomycotina</taxon>
        <taxon>Agaricomycetes</taxon>
        <taxon>Agaricomycetidae</taxon>
        <taxon>Boletales</taxon>
        <taxon>Suillineae</taxon>
        <taxon>Suillaceae</taxon>
        <taxon>Suillus</taxon>
    </lineage>
</organism>
<dbReference type="EMBL" id="JABBWD010000018">
    <property type="protein sequence ID" value="KAG1777987.1"/>
    <property type="molecule type" value="Genomic_DNA"/>
</dbReference>
<accession>A0A9P6ZXJ3</accession>
<dbReference type="Proteomes" id="UP000714275">
    <property type="component" value="Unassembled WGS sequence"/>
</dbReference>
<keyword evidence="2" id="KW-1185">Reference proteome</keyword>
<name>A0A9P6ZXJ3_9AGAM</name>
<reference evidence="1" key="1">
    <citation type="journal article" date="2020" name="New Phytol.">
        <title>Comparative genomics reveals dynamic genome evolution in host specialist ectomycorrhizal fungi.</title>
        <authorList>
            <person name="Lofgren L.A."/>
            <person name="Nguyen N.H."/>
            <person name="Vilgalys R."/>
            <person name="Ruytinx J."/>
            <person name="Liao H.L."/>
            <person name="Branco S."/>
            <person name="Kuo A."/>
            <person name="LaButti K."/>
            <person name="Lipzen A."/>
            <person name="Andreopoulos W."/>
            <person name="Pangilinan J."/>
            <person name="Riley R."/>
            <person name="Hundley H."/>
            <person name="Na H."/>
            <person name="Barry K."/>
            <person name="Grigoriev I.V."/>
            <person name="Stajich J.E."/>
            <person name="Kennedy P.G."/>
        </authorList>
    </citation>
    <scope>NUCLEOTIDE SEQUENCE</scope>
    <source>
        <strain evidence="1">DOB743</strain>
    </source>
</reference>
<gene>
    <name evidence="1" type="ORF">EV702DRAFT_1196783</name>
</gene>
<dbReference type="AlphaFoldDB" id="A0A9P6ZXJ3"/>